<dbReference type="InterPro" id="IPR022002">
    <property type="entry name" value="ChsH2_Znr"/>
</dbReference>
<dbReference type="PANTHER" id="PTHR34075">
    <property type="entry name" value="BLR3430 PROTEIN"/>
    <property type="match status" value="1"/>
</dbReference>
<dbReference type="Gene3D" id="6.10.30.10">
    <property type="match status" value="1"/>
</dbReference>
<evidence type="ECO:0008006" key="5">
    <source>
        <dbReference type="Google" id="ProtNLM"/>
    </source>
</evidence>
<dbReference type="SUPFAM" id="SSF50249">
    <property type="entry name" value="Nucleic acid-binding proteins"/>
    <property type="match status" value="1"/>
</dbReference>
<gene>
    <name evidence="3" type="ORF">GGR43_004602</name>
</gene>
<dbReference type="InterPro" id="IPR002878">
    <property type="entry name" value="ChsH2_C"/>
</dbReference>
<accession>A0A7W6FSK7</accession>
<evidence type="ECO:0000259" key="1">
    <source>
        <dbReference type="Pfam" id="PF01796"/>
    </source>
</evidence>
<dbReference type="Pfam" id="PF12172">
    <property type="entry name" value="zf-ChsH2"/>
    <property type="match status" value="1"/>
</dbReference>
<evidence type="ECO:0000313" key="4">
    <source>
        <dbReference type="Proteomes" id="UP000571950"/>
    </source>
</evidence>
<dbReference type="PANTHER" id="PTHR34075:SF5">
    <property type="entry name" value="BLR3430 PROTEIN"/>
    <property type="match status" value="1"/>
</dbReference>
<dbReference type="Pfam" id="PF01796">
    <property type="entry name" value="OB_ChsH2_C"/>
    <property type="match status" value="1"/>
</dbReference>
<proteinExistence type="predicted"/>
<dbReference type="Proteomes" id="UP000571950">
    <property type="component" value="Unassembled WGS sequence"/>
</dbReference>
<dbReference type="EMBL" id="JACIDT010000039">
    <property type="protein sequence ID" value="MBB3928857.1"/>
    <property type="molecule type" value="Genomic_DNA"/>
</dbReference>
<reference evidence="3 4" key="1">
    <citation type="submission" date="2020-08" db="EMBL/GenBank/DDBJ databases">
        <title>Genomic Encyclopedia of Type Strains, Phase IV (KMG-IV): sequencing the most valuable type-strain genomes for metagenomic binning, comparative biology and taxonomic classification.</title>
        <authorList>
            <person name="Goeker M."/>
        </authorList>
    </citation>
    <scope>NUCLEOTIDE SEQUENCE [LARGE SCALE GENOMIC DNA]</scope>
    <source>
        <strain evidence="3 4">DSM 26189</strain>
    </source>
</reference>
<evidence type="ECO:0000259" key="2">
    <source>
        <dbReference type="Pfam" id="PF12172"/>
    </source>
</evidence>
<dbReference type="InterPro" id="IPR052513">
    <property type="entry name" value="Thioester_dehydratase-like"/>
</dbReference>
<sequence length="142" mass="16051">MSEQMNDTLGVKRQPPPHFSFSEPYWEATREGRLVIQYCRKSGQYQFYPRPVSVFTGSRDLEWREVSGRGVVFTYTVANMARPPFAGHTPFLVAAITLDEGVNVIGNLINCPLDKAAIGMRVRKTWAPLPDGTNLLMFEPDE</sequence>
<protein>
    <recommendedName>
        <fullName evidence="5">DUF35 domain-containing protein</fullName>
    </recommendedName>
</protein>
<evidence type="ECO:0000313" key="3">
    <source>
        <dbReference type="EMBL" id="MBB3928857.1"/>
    </source>
</evidence>
<feature type="domain" description="ChsH2 C-terminal OB-fold" evidence="1">
    <location>
        <begin position="63"/>
        <end position="126"/>
    </location>
</feature>
<dbReference type="AlphaFoldDB" id="A0A7W6FSK7"/>
<keyword evidence="4" id="KW-1185">Reference proteome</keyword>
<organism evidence="3 4">
    <name type="scientific">Sphingobium jiangsuense</name>
    <dbReference type="NCBI Taxonomy" id="870476"/>
    <lineage>
        <taxon>Bacteria</taxon>
        <taxon>Pseudomonadati</taxon>
        <taxon>Pseudomonadota</taxon>
        <taxon>Alphaproteobacteria</taxon>
        <taxon>Sphingomonadales</taxon>
        <taxon>Sphingomonadaceae</taxon>
        <taxon>Sphingobium</taxon>
    </lineage>
</organism>
<dbReference type="InterPro" id="IPR012340">
    <property type="entry name" value="NA-bd_OB-fold"/>
</dbReference>
<dbReference type="RefSeq" id="WP_188074020.1">
    <property type="nucleotide sequence ID" value="NZ_BSPS01000127.1"/>
</dbReference>
<comment type="caution">
    <text evidence="3">The sequence shown here is derived from an EMBL/GenBank/DDBJ whole genome shotgun (WGS) entry which is preliminary data.</text>
</comment>
<feature type="domain" description="ChsH2 rubredoxin-like zinc ribbon" evidence="2">
    <location>
        <begin position="26"/>
        <end position="52"/>
    </location>
</feature>
<name>A0A7W6FSK7_9SPHN</name>